<sequence>MSKIDWRTIDWSKRTIDLSRELNRTIKTVSDNRAKYAPETLKSHKNIDWLKIDWLKTTVQIAKELKVGFCAVAKARKKYAPETVIITPNWDEVDWTKNNRQLAQELGKSYNTVAKKRCQLKQSGKAKERSVRIDKGQKKPQMAFGVVNQPLATKAAKTSLKSGKFETNIHAKKWRITSPDNRIFIATNLYQFVRDNPALFLPGDVIFKRTGGKRGTGGEYCNATSGLLQASASGRLWKGWKCKQIKDSNDEL</sequence>
<proteinExistence type="predicted"/>
<accession>A0A8S5TY79</accession>
<name>A0A8S5TY79_9VIRU</name>
<organism evidence="1">
    <name type="scientific">Phage sp. ctHEp8</name>
    <dbReference type="NCBI Taxonomy" id="2825790"/>
    <lineage>
        <taxon>Viruses</taxon>
    </lineage>
</organism>
<evidence type="ECO:0000313" key="1">
    <source>
        <dbReference type="EMBL" id="DAF87146.1"/>
    </source>
</evidence>
<reference evidence="1" key="1">
    <citation type="journal article" date="2021" name="Proc. Natl. Acad. Sci. U.S.A.">
        <title>A Catalog of Tens of Thousands of Viruses from Human Metagenomes Reveals Hidden Associations with Chronic Diseases.</title>
        <authorList>
            <person name="Tisza M.J."/>
            <person name="Buck C.B."/>
        </authorList>
    </citation>
    <scope>NUCLEOTIDE SEQUENCE</scope>
    <source>
        <strain evidence="1">CtHEp8</strain>
    </source>
</reference>
<protein>
    <submittedName>
        <fullName evidence="1">Uncharacterized protein</fullName>
    </submittedName>
</protein>
<dbReference type="EMBL" id="BK015959">
    <property type="protein sequence ID" value="DAF87146.1"/>
    <property type="molecule type" value="Genomic_DNA"/>
</dbReference>